<organism evidence="1 2">
    <name type="scientific">Microlunatus capsulatus</name>
    <dbReference type="NCBI Taxonomy" id="99117"/>
    <lineage>
        <taxon>Bacteria</taxon>
        <taxon>Bacillati</taxon>
        <taxon>Actinomycetota</taxon>
        <taxon>Actinomycetes</taxon>
        <taxon>Propionibacteriales</taxon>
        <taxon>Propionibacteriaceae</taxon>
        <taxon>Microlunatus</taxon>
    </lineage>
</organism>
<reference evidence="1 2" key="1">
    <citation type="submission" date="2021-03" db="EMBL/GenBank/DDBJ databases">
        <title>Sequencing the genomes of 1000 actinobacteria strains.</title>
        <authorList>
            <person name="Klenk H.-P."/>
        </authorList>
    </citation>
    <scope>NUCLEOTIDE SEQUENCE [LARGE SCALE GENOMIC DNA]</scope>
    <source>
        <strain evidence="1 2">DSM 12936</strain>
    </source>
</reference>
<protein>
    <submittedName>
        <fullName evidence="1">Uncharacterized protein</fullName>
    </submittedName>
</protein>
<evidence type="ECO:0000313" key="1">
    <source>
        <dbReference type="EMBL" id="MBP2416305.1"/>
    </source>
</evidence>
<dbReference type="Proteomes" id="UP000758168">
    <property type="component" value="Unassembled WGS sequence"/>
</dbReference>
<sequence>MDAPTTTLLRHLLDDRPDPAAAPAAVVAAHAVHRDGPHADVLGRLVVPDTALVATGRARSARPGPVTWPVAVDVDGGAGGVAALAGRSADGLRVEAVRTGLRDLDDPAGGVARIAAAASALEDVEVFVELPDVPGWVRAVEVVEAAGLLARVGVGPGTDPVALARRLSVLVEADLPFAAVLPAAPRSGLAVLALAMLVEALVDGAEAEEAAALLAADPDRVRSGLARWDAATAGRVRRRLRSVGTDVGAALADLEALGVLGRG</sequence>
<comment type="caution">
    <text evidence="1">The sequence shown here is derived from an EMBL/GenBank/DDBJ whole genome shotgun (WGS) entry which is preliminary data.</text>
</comment>
<proteinExistence type="predicted"/>
<evidence type="ECO:0000313" key="2">
    <source>
        <dbReference type="Proteomes" id="UP000758168"/>
    </source>
</evidence>
<dbReference type="RefSeq" id="WP_210053919.1">
    <property type="nucleotide sequence ID" value="NZ_BAAAMH010000012.1"/>
</dbReference>
<accession>A0ABS4Z5I4</accession>
<gene>
    <name evidence="1" type="ORF">JOF54_001227</name>
</gene>
<name>A0ABS4Z5I4_9ACTN</name>
<keyword evidence="2" id="KW-1185">Reference proteome</keyword>
<dbReference type="EMBL" id="JAGIOB010000001">
    <property type="protein sequence ID" value="MBP2416305.1"/>
    <property type="molecule type" value="Genomic_DNA"/>
</dbReference>